<dbReference type="GO" id="GO:0009694">
    <property type="term" value="P:jasmonic acid metabolic process"/>
    <property type="evidence" value="ECO:0007669"/>
    <property type="project" value="TreeGrafter"/>
</dbReference>
<organism evidence="3 4">
    <name type="scientific">Platanthera zijinensis</name>
    <dbReference type="NCBI Taxonomy" id="2320716"/>
    <lineage>
        <taxon>Eukaryota</taxon>
        <taxon>Viridiplantae</taxon>
        <taxon>Streptophyta</taxon>
        <taxon>Embryophyta</taxon>
        <taxon>Tracheophyta</taxon>
        <taxon>Spermatophyta</taxon>
        <taxon>Magnoliopsida</taxon>
        <taxon>Liliopsida</taxon>
        <taxon>Asparagales</taxon>
        <taxon>Orchidaceae</taxon>
        <taxon>Orchidoideae</taxon>
        <taxon>Orchideae</taxon>
        <taxon>Orchidinae</taxon>
        <taxon>Platanthera</taxon>
    </lineage>
</organism>
<protein>
    <submittedName>
        <fullName evidence="3">Polyneuridine-aldehyde esterase</fullName>
    </submittedName>
</protein>
<dbReference type="Pfam" id="PF12697">
    <property type="entry name" value="Abhydrolase_6"/>
    <property type="match status" value="1"/>
</dbReference>
<dbReference type="InterPro" id="IPR000073">
    <property type="entry name" value="AB_hydrolase_1"/>
</dbReference>
<dbReference type="GO" id="GO:0009696">
    <property type="term" value="P:salicylic acid metabolic process"/>
    <property type="evidence" value="ECO:0007669"/>
    <property type="project" value="TreeGrafter"/>
</dbReference>
<dbReference type="InterPro" id="IPR045889">
    <property type="entry name" value="MES/HNL"/>
</dbReference>
<evidence type="ECO:0000256" key="1">
    <source>
        <dbReference type="ARBA" id="ARBA00022801"/>
    </source>
</evidence>
<keyword evidence="4" id="KW-1185">Reference proteome</keyword>
<proteinExistence type="predicted"/>
<dbReference type="FunFam" id="3.40.50.1820:FF:000051">
    <property type="entry name" value="(S)-hydroxynitrile lyase"/>
    <property type="match status" value="1"/>
</dbReference>
<dbReference type="SUPFAM" id="SSF53474">
    <property type="entry name" value="alpha/beta-Hydrolases"/>
    <property type="match status" value="1"/>
</dbReference>
<comment type="caution">
    <text evidence="3">The sequence shown here is derived from an EMBL/GenBank/DDBJ whole genome shotgun (WGS) entry which is preliminary data.</text>
</comment>
<dbReference type="AlphaFoldDB" id="A0AAP0BUS2"/>
<name>A0AAP0BUS2_9ASPA</name>
<dbReference type="GO" id="GO:0080032">
    <property type="term" value="F:methyl jasmonate esterase activity"/>
    <property type="evidence" value="ECO:0007669"/>
    <property type="project" value="TreeGrafter"/>
</dbReference>
<dbReference type="Proteomes" id="UP001418222">
    <property type="component" value="Unassembled WGS sequence"/>
</dbReference>
<dbReference type="PANTHER" id="PTHR10992">
    <property type="entry name" value="METHYLESTERASE FAMILY MEMBER"/>
    <property type="match status" value="1"/>
</dbReference>
<dbReference type="EMBL" id="JBBWWQ010000003">
    <property type="protein sequence ID" value="KAK8951443.1"/>
    <property type="molecule type" value="Genomic_DNA"/>
</dbReference>
<accession>A0AAP0BUS2</accession>
<gene>
    <name evidence="3" type="primary">PNAE</name>
    <name evidence="3" type="ORF">KSP39_PZI003047</name>
</gene>
<dbReference type="Gene3D" id="3.40.50.1820">
    <property type="entry name" value="alpha/beta hydrolase"/>
    <property type="match status" value="1"/>
</dbReference>
<evidence type="ECO:0000259" key="2">
    <source>
        <dbReference type="Pfam" id="PF12697"/>
    </source>
</evidence>
<dbReference type="InterPro" id="IPR029058">
    <property type="entry name" value="AB_hydrolase_fold"/>
</dbReference>
<dbReference type="PANTHER" id="PTHR10992:SF1083">
    <property type="entry name" value="METHYLESTERASE 1"/>
    <property type="match status" value="1"/>
</dbReference>
<dbReference type="GO" id="GO:0080030">
    <property type="term" value="F:methyl indole-3-acetate esterase activity"/>
    <property type="evidence" value="ECO:0007669"/>
    <property type="project" value="TreeGrafter"/>
</dbReference>
<feature type="domain" description="AB hydrolase-1" evidence="2">
    <location>
        <begin position="3"/>
        <end position="247"/>
    </location>
</feature>
<evidence type="ECO:0000313" key="4">
    <source>
        <dbReference type="Proteomes" id="UP001418222"/>
    </source>
</evidence>
<sequence length="259" mass="28640">MRIILVHGNCHGAWCWYKVAAMLRSQGYSVTAIDLAACGADPRRLPEDISTFDDYSMPLMELVAAVPDGEKVVLVGHMFGGLSLASAMDAFPDKIAVAVFVAAMMPDVNHAPSYIFDQHFKQSPELYVDIDFNSIIVPGSSEAITVTCLDPEFLASKLYQNCTFEDLTLASMMVRPTSLFLEDLSKRQAFSKEGYGSVDKVYIISGEDASIRADFQRWLIENNPVNEVMEISGADHMAMLSKPRELCECIKSIVDKFAD</sequence>
<evidence type="ECO:0000313" key="3">
    <source>
        <dbReference type="EMBL" id="KAK8951443.1"/>
    </source>
</evidence>
<dbReference type="GO" id="GO:0080031">
    <property type="term" value="F:methyl salicylate esterase activity"/>
    <property type="evidence" value="ECO:0007669"/>
    <property type="project" value="TreeGrafter"/>
</dbReference>
<reference evidence="3 4" key="1">
    <citation type="journal article" date="2022" name="Nat. Plants">
        <title>Genomes of leafy and leafless Platanthera orchids illuminate the evolution of mycoheterotrophy.</title>
        <authorList>
            <person name="Li M.H."/>
            <person name="Liu K.W."/>
            <person name="Li Z."/>
            <person name="Lu H.C."/>
            <person name="Ye Q.L."/>
            <person name="Zhang D."/>
            <person name="Wang J.Y."/>
            <person name="Li Y.F."/>
            <person name="Zhong Z.M."/>
            <person name="Liu X."/>
            <person name="Yu X."/>
            <person name="Liu D.K."/>
            <person name="Tu X.D."/>
            <person name="Liu B."/>
            <person name="Hao Y."/>
            <person name="Liao X.Y."/>
            <person name="Jiang Y.T."/>
            <person name="Sun W.H."/>
            <person name="Chen J."/>
            <person name="Chen Y.Q."/>
            <person name="Ai Y."/>
            <person name="Zhai J.W."/>
            <person name="Wu S.S."/>
            <person name="Zhou Z."/>
            <person name="Hsiao Y.Y."/>
            <person name="Wu W.L."/>
            <person name="Chen Y.Y."/>
            <person name="Lin Y.F."/>
            <person name="Hsu J.L."/>
            <person name="Li C.Y."/>
            <person name="Wang Z.W."/>
            <person name="Zhao X."/>
            <person name="Zhong W.Y."/>
            <person name="Ma X.K."/>
            <person name="Ma L."/>
            <person name="Huang J."/>
            <person name="Chen G.Z."/>
            <person name="Huang M.Z."/>
            <person name="Huang L."/>
            <person name="Peng D.H."/>
            <person name="Luo Y.B."/>
            <person name="Zou S.Q."/>
            <person name="Chen S.P."/>
            <person name="Lan S."/>
            <person name="Tsai W.C."/>
            <person name="Van de Peer Y."/>
            <person name="Liu Z.J."/>
        </authorList>
    </citation>
    <scope>NUCLEOTIDE SEQUENCE [LARGE SCALE GENOMIC DNA]</scope>
    <source>
        <strain evidence="3">Lor287</strain>
    </source>
</reference>
<keyword evidence="1" id="KW-0378">Hydrolase</keyword>